<dbReference type="PANTHER" id="PTHR43112:SF9">
    <property type="entry name" value="FERREDOXIN C 1, CHLOROPLASTIC"/>
    <property type="match status" value="1"/>
</dbReference>
<evidence type="ECO:0000256" key="5">
    <source>
        <dbReference type="ARBA" id="ARBA00022982"/>
    </source>
</evidence>
<dbReference type="EMBL" id="OZ019909">
    <property type="protein sequence ID" value="CAK9209047.1"/>
    <property type="molecule type" value="Genomic_DNA"/>
</dbReference>
<dbReference type="InterPro" id="IPR036010">
    <property type="entry name" value="2Fe-2S_ferredoxin-like_sf"/>
</dbReference>
<name>A0ABP0TZ57_9BRYO</name>
<evidence type="ECO:0000256" key="1">
    <source>
        <dbReference type="ARBA" id="ARBA00007874"/>
    </source>
</evidence>
<gene>
    <name evidence="11" type="ORF">CSSPTR1EN2_LOCUS9488</name>
</gene>
<comment type="similarity">
    <text evidence="1 8">Belongs to the 2Fe2S plant-type ferredoxin family.</text>
</comment>
<evidence type="ECO:0000313" key="12">
    <source>
        <dbReference type="Proteomes" id="UP001497512"/>
    </source>
</evidence>
<evidence type="ECO:0000256" key="7">
    <source>
        <dbReference type="ARBA" id="ARBA00023014"/>
    </source>
</evidence>
<dbReference type="InterPro" id="IPR010241">
    <property type="entry name" value="Fd_pln"/>
</dbReference>
<dbReference type="InterPro" id="IPR001041">
    <property type="entry name" value="2Fe-2S_ferredoxin-type"/>
</dbReference>
<dbReference type="Pfam" id="PF00111">
    <property type="entry name" value="Fer2"/>
    <property type="match status" value="1"/>
</dbReference>
<dbReference type="Gene3D" id="3.10.20.30">
    <property type="match status" value="1"/>
</dbReference>
<keyword evidence="3 8" id="KW-0001">2Fe-2S</keyword>
<sequence>MSLSLVCTHRASFSYCCPSDGFRIDQTQRRRTAEMSQGHTRGRRRIDSPCGGQTKKVSGRLGFVKFISGIELRESSSSSSKKPQQQQRLGKNLLQCRAQKTYTVEIEHEGENHRLEVAEDETILSVALEAGLDVPYDCQLGVCMTCPAKLEKGEVNQKEGMLSEDVIEKGYALMCVSYPLSDCKIRSIPEDELLSLQLVTAND</sequence>
<evidence type="ECO:0000256" key="9">
    <source>
        <dbReference type="SAM" id="MobiDB-lite"/>
    </source>
</evidence>
<evidence type="ECO:0000313" key="11">
    <source>
        <dbReference type="EMBL" id="CAK9209047.1"/>
    </source>
</evidence>
<dbReference type="NCBIfam" id="TIGR02008">
    <property type="entry name" value="fdx_plant"/>
    <property type="match status" value="1"/>
</dbReference>
<comment type="subcellular location">
    <subcellularLocation>
        <location evidence="8">Plastid</location>
        <location evidence="8">Chloroplast</location>
    </subcellularLocation>
</comment>
<comment type="cofactor">
    <cofactor evidence="8">
        <name>[2Fe-2S] cluster</name>
        <dbReference type="ChEBI" id="CHEBI:190135"/>
    </cofactor>
    <text evidence="8">Binds 1 [2Fe-2S] cluster.</text>
</comment>
<evidence type="ECO:0000256" key="4">
    <source>
        <dbReference type="ARBA" id="ARBA00022723"/>
    </source>
</evidence>
<reference evidence="11" key="1">
    <citation type="submission" date="2024-02" db="EMBL/GenBank/DDBJ databases">
        <authorList>
            <consortium name="ELIXIR-Norway"/>
            <consortium name="Elixir Norway"/>
        </authorList>
    </citation>
    <scope>NUCLEOTIDE SEQUENCE</scope>
</reference>
<feature type="domain" description="2Fe-2S ferredoxin-type" evidence="10">
    <location>
        <begin position="102"/>
        <end position="191"/>
    </location>
</feature>
<feature type="region of interest" description="Disordered" evidence="9">
    <location>
        <begin position="29"/>
        <end position="52"/>
    </location>
</feature>
<keyword evidence="5 8" id="KW-0249">Electron transport</keyword>
<keyword evidence="8" id="KW-0934">Plastid</keyword>
<evidence type="ECO:0000256" key="3">
    <source>
        <dbReference type="ARBA" id="ARBA00022714"/>
    </source>
</evidence>
<evidence type="ECO:0000256" key="2">
    <source>
        <dbReference type="ARBA" id="ARBA00022448"/>
    </source>
</evidence>
<keyword evidence="6 8" id="KW-0408">Iron</keyword>
<dbReference type="Proteomes" id="UP001497512">
    <property type="component" value="Chromosome 17"/>
</dbReference>
<dbReference type="SUPFAM" id="SSF54292">
    <property type="entry name" value="2Fe-2S ferredoxin-like"/>
    <property type="match status" value="1"/>
</dbReference>
<dbReference type="CDD" id="cd00207">
    <property type="entry name" value="fer2"/>
    <property type="match status" value="1"/>
</dbReference>
<evidence type="ECO:0000256" key="8">
    <source>
        <dbReference type="RuleBase" id="RU364001"/>
    </source>
</evidence>
<evidence type="ECO:0000259" key="10">
    <source>
        <dbReference type="PROSITE" id="PS51085"/>
    </source>
</evidence>
<evidence type="ECO:0000256" key="6">
    <source>
        <dbReference type="ARBA" id="ARBA00023004"/>
    </source>
</evidence>
<protein>
    <recommendedName>
        <fullName evidence="8">Ferredoxin</fullName>
    </recommendedName>
</protein>
<keyword evidence="8" id="KW-0150">Chloroplast</keyword>
<comment type="function">
    <text evidence="8">Ferredoxins are iron-sulfur proteins that transfer electrons in a wide variety of metabolic reactions.</text>
</comment>
<keyword evidence="2 8" id="KW-0813">Transport</keyword>
<keyword evidence="7 8" id="KW-0411">Iron-sulfur</keyword>
<dbReference type="InterPro" id="IPR012675">
    <property type="entry name" value="Beta-grasp_dom_sf"/>
</dbReference>
<dbReference type="PANTHER" id="PTHR43112">
    <property type="entry name" value="FERREDOXIN"/>
    <property type="match status" value="1"/>
</dbReference>
<keyword evidence="12" id="KW-1185">Reference proteome</keyword>
<keyword evidence="4 8" id="KW-0479">Metal-binding</keyword>
<organism evidence="11 12">
    <name type="scientific">Sphagnum troendelagicum</name>
    <dbReference type="NCBI Taxonomy" id="128251"/>
    <lineage>
        <taxon>Eukaryota</taxon>
        <taxon>Viridiplantae</taxon>
        <taxon>Streptophyta</taxon>
        <taxon>Embryophyta</taxon>
        <taxon>Bryophyta</taxon>
        <taxon>Sphagnophytina</taxon>
        <taxon>Sphagnopsida</taxon>
        <taxon>Sphagnales</taxon>
        <taxon>Sphagnaceae</taxon>
        <taxon>Sphagnum</taxon>
    </lineage>
</organism>
<dbReference type="PROSITE" id="PS51085">
    <property type="entry name" value="2FE2S_FER_2"/>
    <property type="match status" value="1"/>
</dbReference>
<proteinExistence type="inferred from homology"/>
<accession>A0ABP0TZ57</accession>